<gene>
    <name evidence="4" type="ORF">C8N47_11764</name>
</gene>
<dbReference type="PROSITE" id="PS50110">
    <property type="entry name" value="RESPONSE_REGULATORY"/>
    <property type="match status" value="1"/>
</dbReference>
<dbReference type="EMBL" id="QAAD01000017">
    <property type="protein sequence ID" value="PTN07469.1"/>
    <property type="molecule type" value="Genomic_DNA"/>
</dbReference>
<keyword evidence="1" id="KW-0597">Phosphoprotein</keyword>
<dbReference type="Gene3D" id="2.40.50.1020">
    <property type="entry name" value="LytTr DNA-binding domain"/>
    <property type="match status" value="1"/>
</dbReference>
<feature type="domain" description="HTH LytTR-type" evidence="3">
    <location>
        <begin position="151"/>
        <end position="258"/>
    </location>
</feature>
<dbReference type="InterPro" id="IPR001789">
    <property type="entry name" value="Sig_transdc_resp-reg_receiver"/>
</dbReference>
<feature type="domain" description="Response regulatory" evidence="2">
    <location>
        <begin position="5"/>
        <end position="118"/>
    </location>
</feature>
<accession>A0A2T5BZ04</accession>
<dbReference type="PANTHER" id="PTHR37299">
    <property type="entry name" value="TRANSCRIPTIONAL REGULATOR-RELATED"/>
    <property type="match status" value="1"/>
</dbReference>
<sequence>MIKKHFIIVEDEVRSGEMLRDLFLDLRPEWKMLAHLKSIEETIAWFQNNPQPDLVFMDIELADGNCFSIFNTITITGAIIFTTAYSEFALKAFEQNSIDYLLKPIKEKELGRAICKFEQILDAIQEQSEAVFDYQHLAKLLTAPTVYRQRFIISKRESFYKLDVKDIAYLYFDNRITFAVTFSNEHHIISQSLDKTEQELDPALFFRANRQTIIHIEAVDHFESYFGGKLVVKLTNPAAEKVIISQAKAAAFKSWLNS</sequence>
<dbReference type="Pfam" id="PF00072">
    <property type="entry name" value="Response_reg"/>
    <property type="match status" value="1"/>
</dbReference>
<dbReference type="OrthoDB" id="1490554at2"/>
<evidence type="ECO:0000313" key="5">
    <source>
        <dbReference type="Proteomes" id="UP000243525"/>
    </source>
</evidence>
<dbReference type="InterPro" id="IPR011006">
    <property type="entry name" value="CheY-like_superfamily"/>
</dbReference>
<comment type="caution">
    <text evidence="4">The sequence shown here is derived from an EMBL/GenBank/DDBJ whole genome shotgun (WGS) entry which is preliminary data.</text>
</comment>
<keyword evidence="5" id="KW-1185">Reference proteome</keyword>
<evidence type="ECO:0000259" key="3">
    <source>
        <dbReference type="PROSITE" id="PS50930"/>
    </source>
</evidence>
<dbReference type="Gene3D" id="3.40.50.2300">
    <property type="match status" value="1"/>
</dbReference>
<dbReference type="Proteomes" id="UP000243525">
    <property type="component" value="Unassembled WGS sequence"/>
</dbReference>
<evidence type="ECO:0000259" key="2">
    <source>
        <dbReference type="PROSITE" id="PS50110"/>
    </source>
</evidence>
<dbReference type="AlphaFoldDB" id="A0A2T5BZ04"/>
<evidence type="ECO:0000313" key="4">
    <source>
        <dbReference type="EMBL" id="PTN07469.1"/>
    </source>
</evidence>
<dbReference type="Pfam" id="PF04397">
    <property type="entry name" value="LytTR"/>
    <property type="match status" value="1"/>
</dbReference>
<organism evidence="4 5">
    <name type="scientific">Mangrovibacterium marinum</name>
    <dbReference type="NCBI Taxonomy" id="1639118"/>
    <lineage>
        <taxon>Bacteria</taxon>
        <taxon>Pseudomonadati</taxon>
        <taxon>Bacteroidota</taxon>
        <taxon>Bacteroidia</taxon>
        <taxon>Marinilabiliales</taxon>
        <taxon>Prolixibacteraceae</taxon>
        <taxon>Mangrovibacterium</taxon>
    </lineage>
</organism>
<dbReference type="InterPro" id="IPR046947">
    <property type="entry name" value="LytR-like"/>
</dbReference>
<name>A0A2T5BZ04_9BACT</name>
<dbReference type="SMART" id="SM00448">
    <property type="entry name" value="REC"/>
    <property type="match status" value="1"/>
</dbReference>
<dbReference type="GO" id="GO:0003677">
    <property type="term" value="F:DNA binding"/>
    <property type="evidence" value="ECO:0007669"/>
    <property type="project" value="InterPro"/>
</dbReference>
<evidence type="ECO:0000256" key="1">
    <source>
        <dbReference type="PROSITE-ProRule" id="PRU00169"/>
    </source>
</evidence>
<dbReference type="FunFam" id="3.40.50.2300:FF:000361">
    <property type="entry name" value="Two-component system response regulator"/>
    <property type="match status" value="1"/>
</dbReference>
<dbReference type="PANTHER" id="PTHR37299:SF1">
    <property type="entry name" value="STAGE 0 SPORULATION PROTEIN A HOMOLOG"/>
    <property type="match status" value="1"/>
</dbReference>
<dbReference type="SMART" id="SM00850">
    <property type="entry name" value="LytTR"/>
    <property type="match status" value="1"/>
</dbReference>
<dbReference type="RefSeq" id="WP_107823301.1">
    <property type="nucleotide sequence ID" value="NZ_QAAD01000017.1"/>
</dbReference>
<dbReference type="SUPFAM" id="SSF52172">
    <property type="entry name" value="CheY-like"/>
    <property type="match status" value="1"/>
</dbReference>
<dbReference type="GO" id="GO:0000156">
    <property type="term" value="F:phosphorelay response regulator activity"/>
    <property type="evidence" value="ECO:0007669"/>
    <property type="project" value="InterPro"/>
</dbReference>
<dbReference type="PROSITE" id="PS50930">
    <property type="entry name" value="HTH_LYTTR"/>
    <property type="match status" value="1"/>
</dbReference>
<protein>
    <submittedName>
        <fullName evidence="4">LytTR family two component transcriptional regulator</fullName>
    </submittedName>
</protein>
<reference evidence="4 5" key="1">
    <citation type="submission" date="2018-04" db="EMBL/GenBank/DDBJ databases">
        <title>Genomic Encyclopedia of Archaeal and Bacterial Type Strains, Phase II (KMG-II): from individual species to whole genera.</title>
        <authorList>
            <person name="Goeker M."/>
        </authorList>
    </citation>
    <scope>NUCLEOTIDE SEQUENCE [LARGE SCALE GENOMIC DNA]</scope>
    <source>
        <strain evidence="4 5">DSM 28823</strain>
    </source>
</reference>
<dbReference type="InterPro" id="IPR007492">
    <property type="entry name" value="LytTR_DNA-bd_dom"/>
</dbReference>
<feature type="modified residue" description="4-aspartylphosphate" evidence="1">
    <location>
        <position position="58"/>
    </location>
</feature>
<proteinExistence type="predicted"/>